<evidence type="ECO:0000256" key="1">
    <source>
        <dbReference type="SAM" id="Phobius"/>
    </source>
</evidence>
<dbReference type="EMBL" id="VCPC01000002">
    <property type="protein sequence ID" value="TMV12887.1"/>
    <property type="molecule type" value="Genomic_DNA"/>
</dbReference>
<protein>
    <submittedName>
        <fullName evidence="2">Uncharacterized protein</fullName>
    </submittedName>
</protein>
<evidence type="ECO:0000313" key="3">
    <source>
        <dbReference type="Proteomes" id="UP001191082"/>
    </source>
</evidence>
<feature type="transmembrane region" description="Helical" evidence="1">
    <location>
        <begin position="108"/>
        <end position="126"/>
    </location>
</feature>
<organism evidence="2 3">
    <name type="scientific">Arenibacterium halophilum</name>
    <dbReference type="NCBI Taxonomy" id="2583821"/>
    <lineage>
        <taxon>Bacteria</taxon>
        <taxon>Pseudomonadati</taxon>
        <taxon>Pseudomonadota</taxon>
        <taxon>Alphaproteobacteria</taxon>
        <taxon>Rhodobacterales</taxon>
        <taxon>Paracoccaceae</taxon>
        <taxon>Arenibacterium</taxon>
    </lineage>
</organism>
<proteinExistence type="predicted"/>
<dbReference type="Proteomes" id="UP001191082">
    <property type="component" value="Unassembled WGS sequence"/>
</dbReference>
<accession>A0ABY2X931</accession>
<evidence type="ECO:0000313" key="2">
    <source>
        <dbReference type="EMBL" id="TMV12887.1"/>
    </source>
</evidence>
<gene>
    <name evidence="2" type="ORF">FGK64_08790</name>
</gene>
<keyword evidence="3" id="KW-1185">Reference proteome</keyword>
<keyword evidence="1" id="KW-0812">Transmembrane</keyword>
<sequence>MTAFREYERLEATGLWRATPEAQRREVLVSVGEATLTISDFQGRALTHWSLAAIRRKNPGRMPATYHPEGDPGETLDLDEREAQMIEAIERLRSAVDRARPRPGRLRFVGTAAVALILTALAVFWLPGAMERHALKLVPVIKRQAIGEALLTRVERVSGRACRTSDNGPVLARLARRMEVRKLVVLPGGVRTSLHLPGGIILLNRALFEDFEDPSVVAGYIVAEKTRAALRDPLGDVLKQGGIAASFRLLTTGDLNQAILDGYAERVLVAPRTAPPLDRLLDGFEAALVPSTPYAYARDITGESTIGLIEADPLSGQSPAPVLKDRDWVLLQSVCGG</sequence>
<dbReference type="RefSeq" id="WP_138863442.1">
    <property type="nucleotide sequence ID" value="NZ_VCPC01000002.1"/>
</dbReference>
<reference evidence="2 3" key="1">
    <citation type="submission" date="2019-05" db="EMBL/GenBank/DDBJ databases">
        <title>Marivita sp. nov. isolated from sea sediment.</title>
        <authorList>
            <person name="Kim W."/>
        </authorList>
    </citation>
    <scope>NUCLEOTIDE SEQUENCE [LARGE SCALE GENOMIC DNA]</scope>
    <source>
        <strain evidence="2 3">CAU 1492</strain>
    </source>
</reference>
<comment type="caution">
    <text evidence="2">The sequence shown here is derived from an EMBL/GenBank/DDBJ whole genome shotgun (WGS) entry which is preliminary data.</text>
</comment>
<keyword evidence="1" id="KW-1133">Transmembrane helix</keyword>
<name>A0ABY2X931_9RHOB</name>
<keyword evidence="1" id="KW-0472">Membrane</keyword>